<protein>
    <recommendedName>
        <fullName evidence="3">Endonuclease/exonuclease/phosphatase domain-containing protein</fullName>
    </recommendedName>
</protein>
<evidence type="ECO:0000313" key="2">
    <source>
        <dbReference type="Proteomes" id="UP001293254"/>
    </source>
</evidence>
<name>A0AAE2CIA6_9LAMI</name>
<organism evidence="1 2">
    <name type="scientific">Sesamum alatum</name>
    <dbReference type="NCBI Taxonomy" id="300844"/>
    <lineage>
        <taxon>Eukaryota</taxon>
        <taxon>Viridiplantae</taxon>
        <taxon>Streptophyta</taxon>
        <taxon>Embryophyta</taxon>
        <taxon>Tracheophyta</taxon>
        <taxon>Spermatophyta</taxon>
        <taxon>Magnoliopsida</taxon>
        <taxon>eudicotyledons</taxon>
        <taxon>Gunneridae</taxon>
        <taxon>Pentapetalae</taxon>
        <taxon>asterids</taxon>
        <taxon>lamiids</taxon>
        <taxon>Lamiales</taxon>
        <taxon>Pedaliaceae</taxon>
        <taxon>Sesamum</taxon>
    </lineage>
</organism>
<proteinExistence type="predicted"/>
<comment type="caution">
    <text evidence="1">The sequence shown here is derived from an EMBL/GenBank/DDBJ whole genome shotgun (WGS) entry which is preliminary data.</text>
</comment>
<gene>
    <name evidence="1" type="ORF">Salat_1884500</name>
</gene>
<evidence type="ECO:0000313" key="1">
    <source>
        <dbReference type="EMBL" id="KAK4423019.1"/>
    </source>
</evidence>
<sequence length="201" mass="21932">MLFGWRFLSGVAGALCWVLFIRYSLTFSSPALVDVPLSAPTVIECPSLSSESFGSRARRGRGRGHGRGYPLGGSRFVFLGKKRPLPLSFNGVPYSRPPKKPTLGGLADLSWRRLFPQVEVHNIPSAYSDHCVLLLTLSPPAPAETSSCLSQFKFEASWQRYAECAEIISDAWLCGQLGGSRFAVVDCLAQCSEALSLWSNS</sequence>
<reference evidence="1" key="2">
    <citation type="journal article" date="2024" name="Plant">
        <title>Genomic evolution and insights into agronomic trait innovations of Sesamum species.</title>
        <authorList>
            <person name="Miao H."/>
            <person name="Wang L."/>
            <person name="Qu L."/>
            <person name="Liu H."/>
            <person name="Sun Y."/>
            <person name="Le M."/>
            <person name="Wang Q."/>
            <person name="Wei S."/>
            <person name="Zheng Y."/>
            <person name="Lin W."/>
            <person name="Duan Y."/>
            <person name="Cao H."/>
            <person name="Xiong S."/>
            <person name="Wang X."/>
            <person name="Wei L."/>
            <person name="Li C."/>
            <person name="Ma Q."/>
            <person name="Ju M."/>
            <person name="Zhao R."/>
            <person name="Li G."/>
            <person name="Mu C."/>
            <person name="Tian Q."/>
            <person name="Mei H."/>
            <person name="Zhang T."/>
            <person name="Gao T."/>
            <person name="Zhang H."/>
        </authorList>
    </citation>
    <scope>NUCLEOTIDE SEQUENCE</scope>
    <source>
        <strain evidence="1">3651</strain>
    </source>
</reference>
<dbReference type="Proteomes" id="UP001293254">
    <property type="component" value="Unassembled WGS sequence"/>
</dbReference>
<accession>A0AAE2CIA6</accession>
<dbReference type="EMBL" id="JACGWO010000007">
    <property type="protein sequence ID" value="KAK4423019.1"/>
    <property type="molecule type" value="Genomic_DNA"/>
</dbReference>
<keyword evidence="2" id="KW-1185">Reference proteome</keyword>
<reference evidence="1" key="1">
    <citation type="submission" date="2020-06" db="EMBL/GenBank/DDBJ databases">
        <authorList>
            <person name="Li T."/>
            <person name="Hu X."/>
            <person name="Zhang T."/>
            <person name="Song X."/>
            <person name="Zhang H."/>
            <person name="Dai N."/>
            <person name="Sheng W."/>
            <person name="Hou X."/>
            <person name="Wei L."/>
        </authorList>
    </citation>
    <scope>NUCLEOTIDE SEQUENCE</scope>
    <source>
        <strain evidence="1">3651</strain>
        <tissue evidence="1">Leaf</tissue>
    </source>
</reference>
<dbReference type="AlphaFoldDB" id="A0AAE2CIA6"/>
<evidence type="ECO:0008006" key="3">
    <source>
        <dbReference type="Google" id="ProtNLM"/>
    </source>
</evidence>